<evidence type="ECO:0000256" key="1">
    <source>
        <dbReference type="ARBA" id="ARBA00000971"/>
    </source>
</evidence>
<dbReference type="Proteomes" id="UP000249873">
    <property type="component" value="Chromosome"/>
</dbReference>
<dbReference type="PROSITE" id="PS51257">
    <property type="entry name" value="PROKAR_LIPOPROTEIN"/>
    <property type="match status" value="1"/>
</dbReference>
<evidence type="ECO:0000256" key="3">
    <source>
        <dbReference type="ARBA" id="ARBA00023110"/>
    </source>
</evidence>
<dbReference type="Gene3D" id="3.10.50.40">
    <property type="match status" value="2"/>
</dbReference>
<gene>
    <name evidence="8" type="ORF">DJ013_17250</name>
</gene>
<dbReference type="OrthoDB" id="9814548at2"/>
<evidence type="ECO:0000313" key="9">
    <source>
        <dbReference type="Proteomes" id="UP000249873"/>
    </source>
</evidence>
<evidence type="ECO:0000313" key="8">
    <source>
        <dbReference type="EMBL" id="AWV99823.1"/>
    </source>
</evidence>
<keyword evidence="3 5" id="KW-0697">Rotamase</keyword>
<dbReference type="SUPFAM" id="SSF54534">
    <property type="entry name" value="FKBP-like"/>
    <property type="match status" value="2"/>
</dbReference>
<dbReference type="AlphaFoldDB" id="A0A2Z4GGA5"/>
<dbReference type="InterPro" id="IPR001179">
    <property type="entry name" value="PPIase_FKBP_dom"/>
</dbReference>
<proteinExistence type="inferred from homology"/>
<dbReference type="GO" id="GO:0003755">
    <property type="term" value="F:peptidyl-prolyl cis-trans isomerase activity"/>
    <property type="evidence" value="ECO:0007669"/>
    <property type="project" value="UniProtKB-UniRule"/>
</dbReference>
<dbReference type="PANTHER" id="PTHR43811:SF19">
    <property type="entry name" value="39 KDA FK506-BINDING NUCLEAR PROTEIN"/>
    <property type="match status" value="1"/>
</dbReference>
<keyword evidence="9" id="KW-1185">Reference proteome</keyword>
<sequence>MNLKTSVLFAALVGSILACNQFKVTETEEGDKFQIHEKGGDEKIQEGDMLTLDMKISSELDTVFRDTWSEGQPVQVPARMGQFKGSFENALFQLSEGDSATVYVKVDSLFGKMGQPLPPGVPEHSELKFLVKVKSVQSVEEFKKSLEEKKEGEAKVVADYVKEKYPQAVKMENGIYYLTEKEGTGAAVATGDTVTVSYVGKFFDGKVFDQNNPFEFPVGLGYVIKGWDEALKTMKKGQKSTFIIPSDLAYGERGAGATIPPFSPLVFDIELFEIGRK</sequence>
<dbReference type="RefSeq" id="WP_111373191.1">
    <property type="nucleotide sequence ID" value="NZ_CP029480.1"/>
</dbReference>
<dbReference type="InterPro" id="IPR046357">
    <property type="entry name" value="PPIase_dom_sf"/>
</dbReference>
<organism evidence="8 9">
    <name type="scientific">Arcticibacterium luteifluviistationis</name>
    <dbReference type="NCBI Taxonomy" id="1784714"/>
    <lineage>
        <taxon>Bacteria</taxon>
        <taxon>Pseudomonadati</taxon>
        <taxon>Bacteroidota</taxon>
        <taxon>Cytophagia</taxon>
        <taxon>Cytophagales</taxon>
        <taxon>Leadbetterellaceae</taxon>
        <taxon>Arcticibacterium</taxon>
    </lineage>
</organism>
<dbReference type="KEGG" id="als:DJ013_17250"/>
<dbReference type="PANTHER" id="PTHR43811">
    <property type="entry name" value="FKBP-TYPE PEPTIDYL-PROLYL CIS-TRANS ISOMERASE FKPA"/>
    <property type="match status" value="1"/>
</dbReference>
<feature type="domain" description="PPIase FKBP-type" evidence="7">
    <location>
        <begin position="191"/>
        <end position="275"/>
    </location>
</feature>
<evidence type="ECO:0000256" key="2">
    <source>
        <dbReference type="ARBA" id="ARBA00006577"/>
    </source>
</evidence>
<dbReference type="PROSITE" id="PS50059">
    <property type="entry name" value="FKBP_PPIASE"/>
    <property type="match status" value="2"/>
</dbReference>
<dbReference type="EMBL" id="CP029480">
    <property type="protein sequence ID" value="AWV99823.1"/>
    <property type="molecule type" value="Genomic_DNA"/>
</dbReference>
<evidence type="ECO:0000256" key="6">
    <source>
        <dbReference type="RuleBase" id="RU003915"/>
    </source>
</evidence>
<protein>
    <recommendedName>
        <fullName evidence="6">Peptidyl-prolyl cis-trans isomerase</fullName>
        <ecNumber evidence="6">5.2.1.8</ecNumber>
    </recommendedName>
</protein>
<name>A0A2Z4GGA5_9BACT</name>
<evidence type="ECO:0000259" key="7">
    <source>
        <dbReference type="PROSITE" id="PS50059"/>
    </source>
</evidence>
<feature type="domain" description="PPIase FKBP-type" evidence="7">
    <location>
        <begin position="47"/>
        <end position="137"/>
    </location>
</feature>
<dbReference type="EC" id="5.2.1.8" evidence="6"/>
<accession>A0A2Z4GGA5</accession>
<comment type="similarity">
    <text evidence="2 6">Belongs to the FKBP-type PPIase family.</text>
</comment>
<comment type="catalytic activity">
    <reaction evidence="1 5 6">
        <text>[protein]-peptidylproline (omega=180) = [protein]-peptidylproline (omega=0)</text>
        <dbReference type="Rhea" id="RHEA:16237"/>
        <dbReference type="Rhea" id="RHEA-COMP:10747"/>
        <dbReference type="Rhea" id="RHEA-COMP:10748"/>
        <dbReference type="ChEBI" id="CHEBI:83833"/>
        <dbReference type="ChEBI" id="CHEBI:83834"/>
        <dbReference type="EC" id="5.2.1.8"/>
    </reaction>
</comment>
<evidence type="ECO:0000256" key="5">
    <source>
        <dbReference type="PROSITE-ProRule" id="PRU00277"/>
    </source>
</evidence>
<dbReference type="Pfam" id="PF00254">
    <property type="entry name" value="FKBP_C"/>
    <property type="match status" value="2"/>
</dbReference>
<reference evidence="8 9" key="1">
    <citation type="submission" date="2018-05" db="EMBL/GenBank/DDBJ databases">
        <title>Complete genome sequence of Arcticibacterium luteifluviistationis SM1504T, a cytophagaceae bacterium isolated from Arctic surface seawater.</title>
        <authorList>
            <person name="Li Y."/>
            <person name="Qin Q.-L."/>
        </authorList>
    </citation>
    <scope>NUCLEOTIDE SEQUENCE [LARGE SCALE GENOMIC DNA]</scope>
    <source>
        <strain evidence="8 9">SM1504</strain>
    </source>
</reference>
<evidence type="ECO:0000256" key="4">
    <source>
        <dbReference type="ARBA" id="ARBA00023235"/>
    </source>
</evidence>
<keyword evidence="4 5" id="KW-0413">Isomerase</keyword>